<evidence type="ECO:0000256" key="1">
    <source>
        <dbReference type="ARBA" id="ARBA00004123"/>
    </source>
</evidence>
<evidence type="ECO:0000313" key="10">
    <source>
        <dbReference type="EMBL" id="KAK5092861.1"/>
    </source>
</evidence>
<dbReference type="Gene3D" id="3.30.160.60">
    <property type="entry name" value="Classic Zinc Finger"/>
    <property type="match status" value="1"/>
</dbReference>
<evidence type="ECO:0000256" key="3">
    <source>
        <dbReference type="ARBA" id="ARBA00022737"/>
    </source>
</evidence>
<name>A0ABR0KBW5_9EURO</name>
<dbReference type="SMART" id="SM00355">
    <property type="entry name" value="ZnF_C2H2"/>
    <property type="match status" value="6"/>
</dbReference>
<evidence type="ECO:0000256" key="2">
    <source>
        <dbReference type="ARBA" id="ARBA00022723"/>
    </source>
</evidence>
<dbReference type="Proteomes" id="UP001345013">
    <property type="component" value="Unassembled WGS sequence"/>
</dbReference>
<protein>
    <recommendedName>
        <fullName evidence="9">C2H2-type domain-containing protein</fullName>
    </recommendedName>
</protein>
<feature type="domain" description="C2H2-type" evidence="9">
    <location>
        <begin position="65"/>
        <end position="93"/>
    </location>
</feature>
<evidence type="ECO:0000256" key="5">
    <source>
        <dbReference type="ARBA" id="ARBA00022833"/>
    </source>
</evidence>
<feature type="compositionally biased region" description="Polar residues" evidence="8">
    <location>
        <begin position="224"/>
        <end position="250"/>
    </location>
</feature>
<organism evidence="10 11">
    <name type="scientific">Lithohypha guttulata</name>
    <dbReference type="NCBI Taxonomy" id="1690604"/>
    <lineage>
        <taxon>Eukaryota</taxon>
        <taxon>Fungi</taxon>
        <taxon>Dikarya</taxon>
        <taxon>Ascomycota</taxon>
        <taxon>Pezizomycotina</taxon>
        <taxon>Eurotiomycetes</taxon>
        <taxon>Chaetothyriomycetidae</taxon>
        <taxon>Chaetothyriales</taxon>
        <taxon>Trichomeriaceae</taxon>
        <taxon>Lithohypha</taxon>
    </lineage>
</organism>
<evidence type="ECO:0000256" key="6">
    <source>
        <dbReference type="ARBA" id="ARBA00023242"/>
    </source>
</evidence>
<dbReference type="PANTHER" id="PTHR24376">
    <property type="entry name" value="ZINC FINGER PROTEIN"/>
    <property type="match status" value="1"/>
</dbReference>
<keyword evidence="3" id="KW-0677">Repeat</keyword>
<dbReference type="InterPro" id="IPR036236">
    <property type="entry name" value="Znf_C2H2_sf"/>
</dbReference>
<dbReference type="InterPro" id="IPR013087">
    <property type="entry name" value="Znf_C2H2_type"/>
</dbReference>
<evidence type="ECO:0000256" key="7">
    <source>
        <dbReference type="PROSITE-ProRule" id="PRU00042"/>
    </source>
</evidence>
<keyword evidence="5" id="KW-0862">Zinc</keyword>
<evidence type="ECO:0000256" key="4">
    <source>
        <dbReference type="ARBA" id="ARBA00022771"/>
    </source>
</evidence>
<keyword evidence="4 7" id="KW-0863">Zinc-finger</keyword>
<comment type="caution">
    <text evidence="10">The sequence shown here is derived from an EMBL/GenBank/DDBJ whole genome shotgun (WGS) entry which is preliminary data.</text>
</comment>
<dbReference type="PROSITE" id="PS00028">
    <property type="entry name" value="ZINC_FINGER_C2H2_1"/>
    <property type="match status" value="2"/>
</dbReference>
<dbReference type="PANTHER" id="PTHR24376:SF235">
    <property type="entry name" value="C2H2-TYPE DOMAIN-CONTAINING PROTEIN"/>
    <property type="match status" value="1"/>
</dbReference>
<dbReference type="PROSITE" id="PS50157">
    <property type="entry name" value="ZINC_FINGER_C2H2_2"/>
    <property type="match status" value="1"/>
</dbReference>
<evidence type="ECO:0000259" key="9">
    <source>
        <dbReference type="PROSITE" id="PS50157"/>
    </source>
</evidence>
<keyword evidence="11" id="KW-1185">Reference proteome</keyword>
<dbReference type="Pfam" id="PF24666">
    <property type="entry name" value="zf-C2H2_fungi_2"/>
    <property type="match status" value="1"/>
</dbReference>
<comment type="subcellular location">
    <subcellularLocation>
        <location evidence="1">Nucleus</location>
    </subcellularLocation>
</comment>
<proteinExistence type="predicted"/>
<feature type="region of interest" description="Disordered" evidence="8">
    <location>
        <begin position="220"/>
        <end position="250"/>
    </location>
</feature>
<keyword evidence="6" id="KW-0539">Nucleus</keyword>
<feature type="region of interest" description="Disordered" evidence="8">
    <location>
        <begin position="281"/>
        <end position="303"/>
    </location>
</feature>
<reference evidence="10 11" key="1">
    <citation type="submission" date="2023-08" db="EMBL/GenBank/DDBJ databases">
        <title>Black Yeasts Isolated from many extreme environments.</title>
        <authorList>
            <person name="Coleine C."/>
            <person name="Stajich J.E."/>
            <person name="Selbmann L."/>
        </authorList>
    </citation>
    <scope>NUCLEOTIDE SEQUENCE [LARGE SCALE GENOMIC DNA]</scope>
    <source>
        <strain evidence="10 11">CCFEE 5885</strain>
    </source>
</reference>
<dbReference type="EMBL" id="JAVRRG010000051">
    <property type="protein sequence ID" value="KAK5092861.1"/>
    <property type="molecule type" value="Genomic_DNA"/>
</dbReference>
<keyword evidence="2" id="KW-0479">Metal-binding</keyword>
<accession>A0ABR0KBW5</accession>
<gene>
    <name evidence="10" type="ORF">LTR24_004775</name>
</gene>
<evidence type="ECO:0000313" key="11">
    <source>
        <dbReference type="Proteomes" id="UP001345013"/>
    </source>
</evidence>
<evidence type="ECO:0000256" key="8">
    <source>
        <dbReference type="SAM" id="MobiDB-lite"/>
    </source>
</evidence>
<feature type="compositionally biased region" description="Polar residues" evidence="8">
    <location>
        <begin position="292"/>
        <end position="303"/>
    </location>
</feature>
<sequence>MAATANKIPCTFEDCYQRFASVEAMKKHKDKARDDVHDFYCMKCDEDCTDDVEYLIHQIQSLKHIVCPACGKEFKSEGGRDRHVGISHRQKQKLKCPGCNEMFTDASGLMGHIENNRCKIIKRDDFHRHRAEQQIEKDAFEELQGGALHGESVISGGSDSDPFGGASLLEDQRVPISQDWQGAPREDLWGVGSEQYDRRASDMSRQMTDLTLDKYPALVANPSARPSTSTALPSSRQMENGGNISESTAATSDLLDMKEEPMVRPGRPTFGNNNVWEANRAARAHRPPVRETSPNPLDNTSSINLLDSSIMGKETIATRGTRPSHTSYPGNTDSEFIPAAARPENQDPNAPNAKIQTRPQLRMPTRDRIQTYWNEIEQCYVCPGNKCRRKLRSEQEFEEHLLSGAHVGGTVQCPSCLKKFKTTTALVAHAESGSTRCDLRKTEEFDLAIQQITAGMIKVEGSWSGAGNVKFASVPIGQWSRKNGNTRPARAASRLGRTLYLAVFGLLPLRIDSVVQDYYFRW</sequence>
<dbReference type="SUPFAM" id="SSF57667">
    <property type="entry name" value="beta-beta-alpha zinc fingers"/>
    <property type="match status" value="1"/>
</dbReference>